<name>A0ABT3RPS7_9BACT</name>
<dbReference type="RefSeq" id="WP_266055999.1">
    <property type="nucleotide sequence ID" value="NZ_JAPFQN010000004.1"/>
</dbReference>
<dbReference type="Proteomes" id="UP001209885">
    <property type="component" value="Unassembled WGS sequence"/>
</dbReference>
<comment type="caution">
    <text evidence="1">The sequence shown here is derived from an EMBL/GenBank/DDBJ whole genome shotgun (WGS) entry which is preliminary data.</text>
</comment>
<dbReference type="EMBL" id="JAPFQN010000004">
    <property type="protein sequence ID" value="MCX2743610.1"/>
    <property type="molecule type" value="Genomic_DNA"/>
</dbReference>
<reference evidence="1 2" key="1">
    <citation type="submission" date="2022-11" db="EMBL/GenBank/DDBJ databases">
        <title>The characterization of three novel Bacteroidetes species and genomic analysis of their roles in tidal elemental geochemical cycles.</title>
        <authorList>
            <person name="Ma K."/>
        </authorList>
    </citation>
    <scope>NUCLEOTIDE SEQUENCE [LARGE SCALE GENOMIC DNA]</scope>
    <source>
        <strain evidence="1 2">M17</strain>
    </source>
</reference>
<evidence type="ECO:0000313" key="1">
    <source>
        <dbReference type="EMBL" id="MCX2743610.1"/>
    </source>
</evidence>
<dbReference type="InterPro" id="IPR008969">
    <property type="entry name" value="CarboxyPept-like_regulatory"/>
</dbReference>
<gene>
    <name evidence="1" type="ORF">OO013_07025</name>
</gene>
<protein>
    <submittedName>
        <fullName evidence="1">Carboxypeptidase-like regulatory domain-containing protein</fullName>
    </submittedName>
</protein>
<evidence type="ECO:0000313" key="2">
    <source>
        <dbReference type="Proteomes" id="UP001209885"/>
    </source>
</evidence>
<keyword evidence="2" id="KW-1185">Reference proteome</keyword>
<sequence length="350" mass="40463">MRNFLVFVLLLSNFLLFSQTKTIRITVIESETEEPVPYVNVMISDGKEGTNANENGVFELIDKVKYLGQDVILSCVGYESVTISFKEMRSLDFIKMTPNEQVLNEVMVSANEIKPEDFLKKTIEAIISVNKARNIHYYNIDSEITDYLDTLTTSTINQIAYLDEIPTINIVGAREFDKDDYYKLNYYAAYPWTAVVNHNMYAGPFLNPDNLKHFDYQYDFSDATIGYLKIDFNATKLSKRVLTTSGVISYSGSLIIEEESELLKRAEININYADGGMVRTQIHFAEINNEFIPVFAFEKRKIGHVIITNHINWLKYDEYTGQELIMDHDLEKIIPSDEFFENYNNYVKEL</sequence>
<dbReference type="Pfam" id="PF13715">
    <property type="entry name" value="CarbopepD_reg_2"/>
    <property type="match status" value="1"/>
</dbReference>
<accession>A0ABT3RPS7</accession>
<proteinExistence type="predicted"/>
<dbReference type="SUPFAM" id="SSF49464">
    <property type="entry name" value="Carboxypeptidase regulatory domain-like"/>
    <property type="match status" value="1"/>
</dbReference>
<organism evidence="1 2">
    <name type="scientific">Mangrovivirga halotolerans</name>
    <dbReference type="NCBI Taxonomy" id="2993936"/>
    <lineage>
        <taxon>Bacteria</taxon>
        <taxon>Pseudomonadati</taxon>
        <taxon>Bacteroidota</taxon>
        <taxon>Cytophagia</taxon>
        <taxon>Cytophagales</taxon>
        <taxon>Mangrovivirgaceae</taxon>
        <taxon>Mangrovivirga</taxon>
    </lineage>
</organism>